<proteinExistence type="predicted"/>
<protein>
    <submittedName>
        <fullName evidence="2">Thioredoxin domain-containing protein</fullName>
    </submittedName>
</protein>
<accession>A0A7K3PVD8</accession>
<feature type="domain" description="Thioredoxin-like fold" evidence="1">
    <location>
        <begin position="1"/>
        <end position="35"/>
    </location>
</feature>
<name>A0A7K3PVD8_9ACTN</name>
<organism evidence="2 3">
    <name type="scientific">Streptomyces coelicoflavus</name>
    <dbReference type="NCBI Taxonomy" id="285562"/>
    <lineage>
        <taxon>Bacteria</taxon>
        <taxon>Bacillati</taxon>
        <taxon>Actinomycetota</taxon>
        <taxon>Actinomycetes</taxon>
        <taxon>Kitasatosporales</taxon>
        <taxon>Streptomycetaceae</taxon>
        <taxon>Streptomyces</taxon>
    </lineage>
</organism>
<evidence type="ECO:0000313" key="2">
    <source>
        <dbReference type="EMBL" id="NEB13946.1"/>
    </source>
</evidence>
<evidence type="ECO:0000313" key="3">
    <source>
        <dbReference type="Proteomes" id="UP000470446"/>
    </source>
</evidence>
<dbReference type="Pfam" id="PF13462">
    <property type="entry name" value="Thioredoxin_4"/>
    <property type="match status" value="1"/>
</dbReference>
<dbReference type="AlphaFoldDB" id="A0A7K3PVD8"/>
<sequence>MTQGRADAPVVMIEYSDFQCPYRGMFARDTEPELIHAALLIRQDGRGGRAHHVHSDRPEA</sequence>
<dbReference type="InterPro" id="IPR012336">
    <property type="entry name" value="Thioredoxin-like_fold"/>
</dbReference>
<comment type="caution">
    <text evidence="2">The sequence shown here is derived from an EMBL/GenBank/DDBJ whole genome shotgun (WGS) entry which is preliminary data.</text>
</comment>
<gene>
    <name evidence="2" type="ORF">G3I32_34820</name>
</gene>
<evidence type="ECO:0000259" key="1">
    <source>
        <dbReference type="Pfam" id="PF13462"/>
    </source>
</evidence>
<dbReference type="EMBL" id="JAAGMA010000935">
    <property type="protein sequence ID" value="NEB13946.1"/>
    <property type="molecule type" value="Genomic_DNA"/>
</dbReference>
<dbReference type="Gene3D" id="3.40.30.10">
    <property type="entry name" value="Glutaredoxin"/>
    <property type="match status" value="1"/>
</dbReference>
<dbReference type="SUPFAM" id="SSF52833">
    <property type="entry name" value="Thioredoxin-like"/>
    <property type="match status" value="1"/>
</dbReference>
<dbReference type="RefSeq" id="WP_164249873.1">
    <property type="nucleotide sequence ID" value="NZ_JAAGMA010000935.1"/>
</dbReference>
<dbReference type="Proteomes" id="UP000470446">
    <property type="component" value="Unassembled WGS sequence"/>
</dbReference>
<dbReference type="InterPro" id="IPR036249">
    <property type="entry name" value="Thioredoxin-like_sf"/>
</dbReference>
<reference evidence="2 3" key="1">
    <citation type="submission" date="2020-01" db="EMBL/GenBank/DDBJ databases">
        <title>Insect and environment-associated Actinomycetes.</title>
        <authorList>
            <person name="Currrie C."/>
            <person name="Chevrette M."/>
            <person name="Carlson C."/>
            <person name="Stubbendieck R."/>
            <person name="Wendt-Pienkowski E."/>
        </authorList>
    </citation>
    <scope>NUCLEOTIDE SEQUENCE [LARGE SCALE GENOMIC DNA]</scope>
    <source>
        <strain evidence="2 3">SID14163</strain>
    </source>
</reference>